<protein>
    <submittedName>
        <fullName evidence="1">Uncharacterized protein</fullName>
    </submittedName>
</protein>
<dbReference type="Proteomes" id="UP001055811">
    <property type="component" value="Linkage Group LG06"/>
</dbReference>
<evidence type="ECO:0000313" key="2">
    <source>
        <dbReference type="Proteomes" id="UP001055811"/>
    </source>
</evidence>
<organism evidence="1 2">
    <name type="scientific">Cichorium intybus</name>
    <name type="common">Chicory</name>
    <dbReference type="NCBI Taxonomy" id="13427"/>
    <lineage>
        <taxon>Eukaryota</taxon>
        <taxon>Viridiplantae</taxon>
        <taxon>Streptophyta</taxon>
        <taxon>Embryophyta</taxon>
        <taxon>Tracheophyta</taxon>
        <taxon>Spermatophyta</taxon>
        <taxon>Magnoliopsida</taxon>
        <taxon>eudicotyledons</taxon>
        <taxon>Gunneridae</taxon>
        <taxon>Pentapetalae</taxon>
        <taxon>asterids</taxon>
        <taxon>campanulids</taxon>
        <taxon>Asterales</taxon>
        <taxon>Asteraceae</taxon>
        <taxon>Cichorioideae</taxon>
        <taxon>Cichorieae</taxon>
        <taxon>Cichoriinae</taxon>
        <taxon>Cichorium</taxon>
    </lineage>
</organism>
<proteinExistence type="predicted"/>
<evidence type="ECO:0000313" key="1">
    <source>
        <dbReference type="EMBL" id="KAI3721114.1"/>
    </source>
</evidence>
<accession>A0ACB9BFI1</accession>
<name>A0ACB9BFI1_CICIN</name>
<sequence length="72" mass="8276">MYSFILLSVRKLVNLHQAFSYGLWDKQPSDLGLHLRQLKNPTITLFIILHSKPGFPLLIFSSSPPENLNRRG</sequence>
<keyword evidence="2" id="KW-1185">Reference proteome</keyword>
<reference evidence="1 2" key="2">
    <citation type="journal article" date="2022" name="Mol. Ecol. Resour.">
        <title>The genomes of chicory, endive, great burdock and yacon provide insights into Asteraceae paleo-polyploidization history and plant inulin production.</title>
        <authorList>
            <person name="Fan W."/>
            <person name="Wang S."/>
            <person name="Wang H."/>
            <person name="Wang A."/>
            <person name="Jiang F."/>
            <person name="Liu H."/>
            <person name="Zhao H."/>
            <person name="Xu D."/>
            <person name="Zhang Y."/>
        </authorList>
    </citation>
    <scope>NUCLEOTIDE SEQUENCE [LARGE SCALE GENOMIC DNA]</scope>
    <source>
        <strain evidence="2">cv. Punajuju</strain>
        <tissue evidence="1">Leaves</tissue>
    </source>
</reference>
<dbReference type="EMBL" id="CM042014">
    <property type="protein sequence ID" value="KAI3721114.1"/>
    <property type="molecule type" value="Genomic_DNA"/>
</dbReference>
<reference evidence="2" key="1">
    <citation type="journal article" date="2022" name="Mol. Ecol. Resour.">
        <title>The genomes of chicory, endive, great burdock and yacon provide insights into Asteraceae palaeo-polyploidization history and plant inulin production.</title>
        <authorList>
            <person name="Fan W."/>
            <person name="Wang S."/>
            <person name="Wang H."/>
            <person name="Wang A."/>
            <person name="Jiang F."/>
            <person name="Liu H."/>
            <person name="Zhao H."/>
            <person name="Xu D."/>
            <person name="Zhang Y."/>
        </authorList>
    </citation>
    <scope>NUCLEOTIDE SEQUENCE [LARGE SCALE GENOMIC DNA]</scope>
    <source>
        <strain evidence="2">cv. Punajuju</strain>
    </source>
</reference>
<gene>
    <name evidence="1" type="ORF">L2E82_32118</name>
</gene>
<comment type="caution">
    <text evidence="1">The sequence shown here is derived from an EMBL/GenBank/DDBJ whole genome shotgun (WGS) entry which is preliminary data.</text>
</comment>